<dbReference type="InterPro" id="IPR036318">
    <property type="entry name" value="FAD-bd_PCMH-like_sf"/>
</dbReference>
<comment type="cofactor">
    <cofactor evidence="15">
        <name>Mo-molybdopterin</name>
        <dbReference type="ChEBI" id="CHEBI:71302"/>
    </cofactor>
    <text evidence="15">Binds 1 Mo-molybdopterin (Mo-MPT) cofactor per subunit.</text>
</comment>
<dbReference type="OrthoDB" id="8300278at2759"/>
<keyword evidence="3 15" id="KW-0500">Molybdenum</keyword>
<dbReference type="Pfam" id="PF00111">
    <property type="entry name" value="Fer2"/>
    <property type="match status" value="1"/>
</dbReference>
<dbReference type="Pfam" id="PF00941">
    <property type="entry name" value="FAD_binding_5"/>
    <property type="match status" value="1"/>
</dbReference>
<dbReference type="Gene3D" id="3.30.465.10">
    <property type="match status" value="1"/>
</dbReference>
<feature type="binding site" evidence="15">
    <location>
        <position position="1030"/>
    </location>
    <ligand>
        <name>Mo-molybdopterin</name>
        <dbReference type="ChEBI" id="CHEBI:71302"/>
    </ligand>
    <ligandPart>
        <name>Mo</name>
        <dbReference type="ChEBI" id="CHEBI:28685"/>
    </ligandPart>
</feature>
<dbReference type="SUPFAM" id="SSF56176">
    <property type="entry name" value="FAD-binding/transporter-associated domain-like"/>
    <property type="match status" value="1"/>
</dbReference>
<keyword evidence="19" id="KW-1185">Reference proteome</keyword>
<dbReference type="Gene3D" id="3.90.1170.50">
    <property type="entry name" value="Aldehyde oxidase/xanthine dehydrogenase, a/b hammerhead"/>
    <property type="match status" value="1"/>
</dbReference>
<feature type="binding site" evidence="14">
    <location>
        <position position="1032"/>
    </location>
    <ligand>
        <name>substrate</name>
    </ligand>
</feature>
<evidence type="ECO:0000256" key="5">
    <source>
        <dbReference type="ARBA" id="ARBA00022714"/>
    </source>
</evidence>
<dbReference type="SUPFAM" id="SSF54292">
    <property type="entry name" value="2Fe-2S ferredoxin-like"/>
    <property type="match status" value="1"/>
</dbReference>
<feature type="binding site" evidence="14">
    <location>
        <position position="998"/>
    </location>
    <ligand>
        <name>substrate</name>
    </ligand>
</feature>
<dbReference type="Gene3D" id="1.10.150.120">
    <property type="entry name" value="[2Fe-2S]-binding domain"/>
    <property type="match status" value="1"/>
</dbReference>
<feature type="binding site" evidence="14">
    <location>
        <position position="916"/>
    </location>
    <ligand>
        <name>substrate</name>
    </ligand>
</feature>
<dbReference type="InterPro" id="IPR012675">
    <property type="entry name" value="Beta-grasp_dom_sf"/>
</dbReference>
<dbReference type="SUPFAM" id="SSF56003">
    <property type="entry name" value="Molybdenum cofactor-binding domain"/>
    <property type="match status" value="1"/>
</dbReference>
<name>K0R3W7_THAOC</name>
<evidence type="ECO:0000256" key="11">
    <source>
        <dbReference type="ARBA" id="ARBA00023027"/>
    </source>
</evidence>
<dbReference type="Gene3D" id="3.30.365.10">
    <property type="entry name" value="Aldehyde oxidase/xanthine dehydrogenase, molybdopterin binding domain"/>
    <property type="match status" value="4"/>
</dbReference>
<dbReference type="FunFam" id="3.30.365.10:FF:000004">
    <property type="entry name" value="Xanthine dehydrogenase oxidase"/>
    <property type="match status" value="1"/>
</dbReference>
<dbReference type="InterPro" id="IPR001041">
    <property type="entry name" value="2Fe-2S_ferredoxin-type"/>
</dbReference>
<feature type="binding site" evidence="15">
    <location>
        <position position="182"/>
    </location>
    <ligand>
        <name>[2Fe-2S] cluster</name>
        <dbReference type="ChEBI" id="CHEBI:190135"/>
        <label>2</label>
    </ligand>
</feature>
<dbReference type="InterPro" id="IPR016166">
    <property type="entry name" value="FAD-bd_PCMH"/>
</dbReference>
<organism evidence="18 19">
    <name type="scientific">Thalassiosira oceanica</name>
    <name type="common">Marine diatom</name>
    <dbReference type="NCBI Taxonomy" id="159749"/>
    <lineage>
        <taxon>Eukaryota</taxon>
        <taxon>Sar</taxon>
        <taxon>Stramenopiles</taxon>
        <taxon>Ochrophyta</taxon>
        <taxon>Bacillariophyta</taxon>
        <taxon>Coscinodiscophyceae</taxon>
        <taxon>Thalassiosirophycidae</taxon>
        <taxon>Thalassiosirales</taxon>
        <taxon>Thalassiosiraceae</taxon>
        <taxon>Thalassiosira</taxon>
    </lineage>
</organism>
<dbReference type="PANTHER" id="PTHR45444">
    <property type="entry name" value="XANTHINE DEHYDROGENASE"/>
    <property type="match status" value="1"/>
</dbReference>
<evidence type="ECO:0000259" key="17">
    <source>
        <dbReference type="PROSITE" id="PS51387"/>
    </source>
</evidence>
<keyword evidence="11" id="KW-0520">NAD</keyword>
<comment type="cofactor">
    <cofactor evidence="12">
        <name>[2Fe-2S] cluster</name>
        <dbReference type="ChEBI" id="CHEBI:190135"/>
    </cofactor>
</comment>
<feature type="binding site" evidence="15">
    <location>
        <position position="180"/>
    </location>
    <ligand>
        <name>[2Fe-2S] cluster</name>
        <dbReference type="ChEBI" id="CHEBI:190135"/>
        <label>2</label>
    </ligand>
</feature>
<dbReference type="Gene3D" id="3.10.20.30">
    <property type="match status" value="1"/>
</dbReference>
<dbReference type="PROSITE" id="PS51085">
    <property type="entry name" value="2FE2S_FER_2"/>
    <property type="match status" value="1"/>
</dbReference>
<feature type="binding site" evidence="15">
    <location>
        <position position="64"/>
    </location>
    <ligand>
        <name>[2Fe-2S] cluster</name>
        <dbReference type="ChEBI" id="CHEBI:190135"/>
        <label>1</label>
    </ligand>
</feature>
<evidence type="ECO:0000256" key="8">
    <source>
        <dbReference type="ARBA" id="ARBA00023002"/>
    </source>
</evidence>
<dbReference type="GO" id="GO:0016491">
    <property type="term" value="F:oxidoreductase activity"/>
    <property type="evidence" value="ECO:0007669"/>
    <property type="project" value="UniProtKB-KW"/>
</dbReference>
<dbReference type="Gene3D" id="3.30.390.50">
    <property type="entry name" value="CO dehydrogenase flavoprotein, C-terminal domain"/>
    <property type="match status" value="1"/>
</dbReference>
<dbReference type="PROSITE" id="PS00197">
    <property type="entry name" value="2FE2S_FER_1"/>
    <property type="match status" value="1"/>
</dbReference>
<evidence type="ECO:0000256" key="1">
    <source>
        <dbReference type="ARBA" id="ARBA00001974"/>
    </source>
</evidence>
<feature type="binding site" evidence="14">
    <location>
        <position position="396"/>
    </location>
    <ligand>
        <name>FAD</name>
        <dbReference type="ChEBI" id="CHEBI:57692"/>
    </ligand>
</feature>
<dbReference type="Pfam" id="PF01799">
    <property type="entry name" value="Fer2_2"/>
    <property type="match status" value="1"/>
</dbReference>
<dbReference type="InterPro" id="IPR036884">
    <property type="entry name" value="2Fe-2S-bd_dom_sf"/>
</dbReference>
<keyword evidence="9 15" id="KW-0408">Iron</keyword>
<feature type="binding site" evidence="15">
    <location>
        <position position="912"/>
    </location>
    <ligand>
        <name>Mo-molybdopterin</name>
        <dbReference type="ChEBI" id="CHEBI:71302"/>
    </ligand>
    <ligandPart>
        <name>Mo</name>
        <dbReference type="ChEBI" id="CHEBI:28685"/>
    </ligandPart>
</feature>
<dbReference type="GO" id="GO:0051537">
    <property type="term" value="F:2 iron, 2 sulfur cluster binding"/>
    <property type="evidence" value="ECO:0007669"/>
    <property type="project" value="UniProtKB-KW"/>
</dbReference>
<dbReference type="FunFam" id="3.30.43.10:FF:000001">
    <property type="entry name" value="Xanthine dehydrogenase/oxidase"/>
    <property type="match status" value="1"/>
</dbReference>
<evidence type="ECO:0000256" key="13">
    <source>
        <dbReference type="PIRSR" id="PIRSR000127-1"/>
    </source>
</evidence>
<evidence type="ECO:0000256" key="7">
    <source>
        <dbReference type="ARBA" id="ARBA00022827"/>
    </source>
</evidence>
<dbReference type="FunFam" id="3.30.465.10:FF:000004">
    <property type="entry name" value="Xanthine dehydrogenase/oxidase"/>
    <property type="match status" value="1"/>
</dbReference>
<dbReference type="InterPro" id="IPR016208">
    <property type="entry name" value="Ald_Oxase/xanthine_DH-like"/>
</dbReference>
<dbReference type="EMBL" id="AGNL01047907">
    <property type="protein sequence ID" value="EJK46199.1"/>
    <property type="molecule type" value="Genomic_DNA"/>
</dbReference>
<accession>K0R3W7</accession>
<feature type="domain" description="2Fe-2S ferredoxin-type" evidence="16">
    <location>
        <begin position="17"/>
        <end position="106"/>
    </location>
</feature>
<dbReference type="OMA" id="PHPTQER"/>
<feature type="binding site" evidence="14">
    <location>
        <position position="485"/>
    </location>
    <ligand>
        <name>FAD</name>
        <dbReference type="ChEBI" id="CHEBI:57692"/>
    </ligand>
</feature>
<dbReference type="PROSITE" id="PS51387">
    <property type="entry name" value="FAD_PCMH"/>
    <property type="match status" value="1"/>
</dbReference>
<dbReference type="InterPro" id="IPR036010">
    <property type="entry name" value="2Fe-2S_ferredoxin-like_sf"/>
</dbReference>
<reference evidence="18 19" key="1">
    <citation type="journal article" date="2012" name="Genome Biol.">
        <title>Genome and low-iron response of an oceanic diatom adapted to chronic iron limitation.</title>
        <authorList>
            <person name="Lommer M."/>
            <person name="Specht M."/>
            <person name="Roy A.S."/>
            <person name="Kraemer L."/>
            <person name="Andreson R."/>
            <person name="Gutowska M.A."/>
            <person name="Wolf J."/>
            <person name="Bergner S.V."/>
            <person name="Schilhabel M.B."/>
            <person name="Klostermeier U.C."/>
            <person name="Beiko R.G."/>
            <person name="Rosenstiel P."/>
            <person name="Hippler M."/>
            <person name="Laroche J."/>
        </authorList>
    </citation>
    <scope>NUCLEOTIDE SEQUENCE [LARGE SCALE GENOMIC DNA]</scope>
    <source>
        <strain evidence="18 19">CCMP1005</strain>
    </source>
</reference>
<evidence type="ECO:0000256" key="14">
    <source>
        <dbReference type="PIRSR" id="PIRSR000127-2"/>
    </source>
</evidence>
<evidence type="ECO:0000256" key="6">
    <source>
        <dbReference type="ARBA" id="ARBA00022723"/>
    </source>
</evidence>
<dbReference type="Pfam" id="PF02738">
    <property type="entry name" value="MoCoBD_1"/>
    <property type="match status" value="1"/>
</dbReference>
<evidence type="ECO:0000256" key="10">
    <source>
        <dbReference type="ARBA" id="ARBA00023014"/>
    </source>
</evidence>
<feature type="binding site" evidence="14">
    <location>
        <position position="419"/>
    </location>
    <ligand>
        <name>FAD</name>
        <dbReference type="ChEBI" id="CHEBI:57692"/>
    </ligand>
</feature>
<dbReference type="Pfam" id="PF01315">
    <property type="entry name" value="Ald_Xan_dh_C"/>
    <property type="match status" value="1"/>
</dbReference>
<feature type="binding site" evidence="15">
    <location>
        <position position="146"/>
    </location>
    <ligand>
        <name>[2Fe-2S] cluster</name>
        <dbReference type="ChEBI" id="CHEBI:190135"/>
        <label>2</label>
    </ligand>
</feature>
<evidence type="ECO:0000256" key="3">
    <source>
        <dbReference type="ARBA" id="ARBA00022505"/>
    </source>
</evidence>
<feature type="binding site" evidence="15">
    <location>
        <position position="88"/>
    </location>
    <ligand>
        <name>[2Fe-2S] cluster</name>
        <dbReference type="ChEBI" id="CHEBI:190135"/>
        <label>1</label>
    </ligand>
</feature>
<dbReference type="InterPro" id="IPR036683">
    <property type="entry name" value="CO_DH_flav_C_dom_sf"/>
</dbReference>
<dbReference type="InterPro" id="IPR016169">
    <property type="entry name" value="FAD-bd_PCMH_sub2"/>
</dbReference>
<dbReference type="SUPFAM" id="SSF55447">
    <property type="entry name" value="CO dehydrogenase flavoprotein C-terminal domain-like"/>
    <property type="match status" value="1"/>
</dbReference>
<dbReference type="PIRSF" id="PIRSF000127">
    <property type="entry name" value="Xanthine_DH"/>
    <property type="match status" value="1"/>
</dbReference>
<feature type="binding site" evidence="15">
    <location>
        <position position="59"/>
    </location>
    <ligand>
        <name>[2Fe-2S] cluster</name>
        <dbReference type="ChEBI" id="CHEBI:190135"/>
        <label>1</label>
    </ligand>
</feature>
<dbReference type="Pfam" id="PF03450">
    <property type="entry name" value="CO_deh_flav_C"/>
    <property type="match status" value="1"/>
</dbReference>
<dbReference type="InterPro" id="IPR002888">
    <property type="entry name" value="2Fe-2S-bd"/>
</dbReference>
<evidence type="ECO:0000256" key="15">
    <source>
        <dbReference type="PIRSR" id="PIRSR000127-3"/>
    </source>
</evidence>
<dbReference type="InterPro" id="IPR005107">
    <property type="entry name" value="CO_DH_flav_C"/>
</dbReference>
<dbReference type="FunFam" id="3.30.365.10:FF:000002">
    <property type="entry name" value="Xanthine dehydrogenase oxidase"/>
    <property type="match status" value="1"/>
</dbReference>
<dbReference type="Proteomes" id="UP000266841">
    <property type="component" value="Unassembled WGS sequence"/>
</dbReference>
<dbReference type="Pfam" id="PF20256">
    <property type="entry name" value="MoCoBD_2"/>
    <property type="match status" value="2"/>
</dbReference>
<evidence type="ECO:0000259" key="16">
    <source>
        <dbReference type="PROSITE" id="PS51085"/>
    </source>
</evidence>
<dbReference type="FunFam" id="3.30.365.10:FF:000001">
    <property type="entry name" value="Xanthine dehydrogenase oxidase"/>
    <property type="match status" value="1"/>
</dbReference>
<dbReference type="InterPro" id="IPR000674">
    <property type="entry name" value="Ald_Oxase/Xan_DH_a/b"/>
</dbReference>
<evidence type="ECO:0008006" key="20">
    <source>
        <dbReference type="Google" id="ProtNLM"/>
    </source>
</evidence>
<feature type="binding site" evidence="15">
    <location>
        <position position="67"/>
    </location>
    <ligand>
        <name>[2Fe-2S] cluster</name>
        <dbReference type="ChEBI" id="CHEBI:190135"/>
        <label>1</label>
    </ligand>
</feature>
<feature type="binding site" evidence="14">
    <location>
        <begin position="314"/>
        <end position="321"/>
    </location>
    <ligand>
        <name>FAD</name>
        <dbReference type="ChEBI" id="CHEBI:57692"/>
    </ligand>
</feature>
<evidence type="ECO:0000256" key="4">
    <source>
        <dbReference type="ARBA" id="ARBA00022630"/>
    </source>
</evidence>
<comment type="cofactor">
    <cofactor evidence="1 14">
        <name>FAD</name>
        <dbReference type="ChEBI" id="CHEBI:57692"/>
    </cofactor>
</comment>
<dbReference type="PANTHER" id="PTHR45444:SF3">
    <property type="entry name" value="XANTHINE DEHYDROGENASE"/>
    <property type="match status" value="1"/>
</dbReference>
<feature type="binding site" evidence="15">
    <location>
        <position position="1174"/>
    </location>
    <ligand>
        <name>Mo-molybdopterin</name>
        <dbReference type="ChEBI" id="CHEBI:71302"/>
    </ligand>
    <ligandPart>
        <name>Mo</name>
        <dbReference type="ChEBI" id="CHEBI:28685"/>
    </ligandPart>
</feature>
<feature type="domain" description="FAD-binding PCMH-type" evidence="17">
    <location>
        <begin position="284"/>
        <end position="476"/>
    </location>
</feature>
<dbReference type="GO" id="GO:0005506">
    <property type="term" value="F:iron ion binding"/>
    <property type="evidence" value="ECO:0007669"/>
    <property type="project" value="InterPro"/>
</dbReference>
<dbReference type="InterPro" id="IPR037165">
    <property type="entry name" value="AldOxase/xan_DH_Mopterin-bd_sf"/>
</dbReference>
<keyword evidence="6 15" id="KW-0479">Metal-binding</keyword>
<dbReference type="eggNOG" id="KOG0430">
    <property type="taxonomic scope" value="Eukaryota"/>
</dbReference>
<gene>
    <name evidence="18" type="ORF">THAOC_35149</name>
</gene>
<keyword evidence="7 14" id="KW-0274">FAD</keyword>
<feature type="binding site" evidence="15">
    <location>
        <position position="881"/>
    </location>
    <ligand>
        <name>Mo-molybdopterin</name>
        <dbReference type="ChEBI" id="CHEBI:71302"/>
    </ligand>
    <ligandPart>
        <name>Mo</name>
        <dbReference type="ChEBI" id="CHEBI:28685"/>
    </ligandPart>
</feature>
<evidence type="ECO:0000256" key="9">
    <source>
        <dbReference type="ARBA" id="ARBA00023004"/>
    </source>
</evidence>
<keyword evidence="8" id="KW-0560">Oxidoreductase</keyword>
<evidence type="ECO:0000256" key="2">
    <source>
        <dbReference type="ARBA" id="ARBA00006849"/>
    </source>
</evidence>
<dbReference type="SMART" id="SM01008">
    <property type="entry name" value="Ald_Xan_dh_C"/>
    <property type="match status" value="1"/>
</dbReference>
<feature type="binding site" evidence="15">
    <location>
        <position position="149"/>
    </location>
    <ligand>
        <name>[2Fe-2S] cluster</name>
        <dbReference type="ChEBI" id="CHEBI:190135"/>
        <label>2</label>
    </ligand>
</feature>
<dbReference type="InterPro" id="IPR016167">
    <property type="entry name" value="FAD-bd_PCMH_sub1"/>
</dbReference>
<dbReference type="InterPro" id="IPR046867">
    <property type="entry name" value="AldOxase/xan_DH_MoCoBD2"/>
</dbReference>
<comment type="caution">
    <text evidence="18">The sequence shown here is derived from an EMBL/GenBank/DDBJ whole genome shotgun (WGS) entry which is preliminary data.</text>
</comment>
<dbReference type="SUPFAM" id="SSF54665">
    <property type="entry name" value="CO dehydrogenase molybdoprotein N-domain-like"/>
    <property type="match status" value="1"/>
</dbReference>
<evidence type="ECO:0000313" key="19">
    <source>
        <dbReference type="Proteomes" id="UP000266841"/>
    </source>
</evidence>
<dbReference type="InterPro" id="IPR006058">
    <property type="entry name" value="2Fe2S_fd_BS"/>
</dbReference>
<protein>
    <recommendedName>
        <fullName evidence="20">Xanthine dehydrogenase</fullName>
    </recommendedName>
</protein>
<proteinExistence type="inferred from homology"/>
<dbReference type="InterPro" id="IPR002346">
    <property type="entry name" value="Mopterin_DH_FAD-bd"/>
</dbReference>
<keyword evidence="4" id="KW-0285">Flavoprotein</keyword>
<evidence type="ECO:0000256" key="12">
    <source>
        <dbReference type="ARBA" id="ARBA00034078"/>
    </source>
</evidence>
<evidence type="ECO:0000313" key="18">
    <source>
        <dbReference type="EMBL" id="EJK46199.1"/>
    </source>
</evidence>
<feature type="active site" description="Proton acceptor" evidence="13">
    <location>
        <position position="1403"/>
    </location>
</feature>
<sequence>MKSTHLRYEEDAGAYRTEPTLFVNGKRLPSSLSSRARPNQTLLDFLRVECKLTGSKLGCGEGGCGACTVLVSRLSGKGRVVHVAVNACLFPVLAADGCHVTTIEGIGSFKHDGSTLQSNFDRNGEAKEDYLHPIQRVMIDFHGSQCGYCTPGIIMALYGLFADNEPNAKHLEEHLDGNLCRCTGYRPIWDAARSLCGDVEETVGPCGTPCRQCPEREDCTMDCNVKDKAVCSSTASKVNAYQTVLREKHSDDWWKQPTAMFPTELLDEGLQNQLTKPLKVCDDSIHNGGTWYQPTSLLDLLSLIETHNEAGVKLVVGNTEVGIETKFKHAIYSTMIHPSRSIPGLYDVSTPDDFLVIGSCASLSSLQSTCHQLMSDESEARKAKTARPIHDMLRWFASTQIRNVACIGGNLVTASPISDMNPMLASMRGVLTLAKHDRGEVARRQINVSDFFTGYRSVAMHTNEIIECVSVPLLRDRFEYVSPFKQARRREDDISIVTAGMRLSVTVSCGNKWSIDSISLAFGGVAPTTILAQETMAYLTGREFSEASFDGARRVLQDELRMPDDVPGGQPQYRLTLASSFLYKFFLYCAGELVKDVGDSPGKYPPLPVVEDEASSGAAGFISAAKPSITGTQTYPEPKVAAGLESEKYGDVIRSKPMAAVAAKGQSKEDLVGKPATHASGPLHCTGEALYADDIPSSDSLLHGSLILATQCHSTLESIDVSPALQIPGVAGAFTHEDIIKLGGDNRMGPILLDDVAFLQVGEQVGFVGQVLGIVVADSQEIAEKGARAVSTTYSELDGNAIVSIEDAILANSFWTDFRHTIQRGDVDDALKQSEVDGKKLVVVEGSFRSGGQEHFYLEPNSTLAVPSESATNLTIYASTQAPTKTQDFVARVTNTPAARVVVRMKRMGGGFGGKETRSVFSSVACAVAAKLTNRPCRLTMNRDTDMATTGGRHAFLAKYKAGALVADDGSVKLHAFSVQLFNNGGCKFDLTGPVLDRALFHVDNCYMWPNFRAVGTPCRTSQPPHTAFRGFGGPQGMAVTEHVMDHLAQACNVSGDQLRRTNMYTLQDCTPFGMRFGGKFTGKWNVPSMFDRLYSDLDIPGRRAAASEFNKKTNVHLYTDGTVLVSHGGTEMGQGLHTKVCQVAAQAFGIPLDDVYVNDSSTDKVANTIPSAASMSTDLYGMATLDACQKILKRIKVIRESLPADAPLKDVAKKAFFDRIDLTAHGFFAGKLGRTAFTEIGSFLTYICSTEVDDDRCGFDWAMEKPEDFDDTQPENSWKGHPFNYFTQGVAFAEVEIDVLTGNHKTIRADVLVDVGSSINPAIDIGQIEGAYIQGVGWCTTEEVVYADSDHTWIRPRARVFTTGPGTYKIPAFNDVPETFNVSLLEDASNPFAVHSSKAVGEPPFFLGTSVFYAIKDAVKAARTSDDYFEFRMPATSERIRMACGDYISEECIAAGKASSFQPKGSY</sequence>
<dbReference type="SUPFAM" id="SSF47741">
    <property type="entry name" value="CO dehydrogenase ISP C-domain like"/>
    <property type="match status" value="1"/>
</dbReference>
<dbReference type="FunFam" id="3.10.20.30:FF:000012">
    <property type="entry name" value="Xanthine dehydrogenase/oxidase"/>
    <property type="match status" value="1"/>
</dbReference>
<dbReference type="SMART" id="SM01092">
    <property type="entry name" value="CO_deh_flav_C"/>
    <property type="match status" value="1"/>
</dbReference>
<keyword evidence="5 15" id="KW-0001">2Fe-2S</keyword>
<keyword evidence="10 15" id="KW-0411">Iron-sulfur</keyword>
<dbReference type="Gene3D" id="3.30.43.10">
    <property type="entry name" value="Uridine Diphospho-n-acetylenolpyruvylglucosamine Reductase, domain 2"/>
    <property type="match status" value="1"/>
</dbReference>
<dbReference type="InterPro" id="IPR036856">
    <property type="entry name" value="Ald_Oxase/Xan_DH_a/b_sf"/>
</dbReference>
<dbReference type="InterPro" id="IPR008274">
    <property type="entry name" value="AldOxase/xan_DH_MoCoBD1"/>
</dbReference>
<comment type="cofactor">
    <cofactor evidence="15">
        <name>[2Fe-2S] cluster</name>
        <dbReference type="ChEBI" id="CHEBI:190135"/>
    </cofactor>
    <text evidence="15">Binds 2 [2Fe-2S] clusters.</text>
</comment>
<dbReference type="GO" id="GO:0071949">
    <property type="term" value="F:FAD binding"/>
    <property type="evidence" value="ECO:0007669"/>
    <property type="project" value="InterPro"/>
</dbReference>
<comment type="similarity">
    <text evidence="2">Belongs to the xanthine dehydrogenase family.</text>
</comment>